<comment type="similarity">
    <text evidence="2 13">Belongs to the LolB family.</text>
</comment>
<proteinExistence type="inferred from homology"/>
<dbReference type="HAMAP" id="MF_00233">
    <property type="entry name" value="LolB"/>
    <property type="match status" value="1"/>
</dbReference>
<dbReference type="GO" id="GO:0009279">
    <property type="term" value="C:cell outer membrane"/>
    <property type="evidence" value="ECO:0007669"/>
    <property type="project" value="UniProtKB-SubCell"/>
</dbReference>
<dbReference type="AlphaFoldDB" id="A0A450U293"/>
<evidence type="ECO:0000256" key="11">
    <source>
        <dbReference type="ARBA" id="ARBA00023237"/>
    </source>
</evidence>
<dbReference type="NCBIfam" id="TIGR00548">
    <property type="entry name" value="lolB"/>
    <property type="match status" value="1"/>
</dbReference>
<evidence type="ECO:0000256" key="2">
    <source>
        <dbReference type="ARBA" id="ARBA00009696"/>
    </source>
</evidence>
<dbReference type="GO" id="GO:0015031">
    <property type="term" value="P:protein transport"/>
    <property type="evidence" value="ECO:0007669"/>
    <property type="project" value="UniProtKB-KW"/>
</dbReference>
<evidence type="ECO:0000256" key="6">
    <source>
        <dbReference type="ARBA" id="ARBA00022729"/>
    </source>
</evidence>
<keyword evidence="7 13" id="KW-0653">Protein transport</keyword>
<evidence type="ECO:0000313" key="14">
    <source>
        <dbReference type="EMBL" id="VFJ77064.1"/>
    </source>
</evidence>
<dbReference type="Gene3D" id="2.50.20.10">
    <property type="entry name" value="Lipoprotein localisation LolA/LolB/LppX"/>
    <property type="match status" value="1"/>
</dbReference>
<comment type="subcellular location">
    <subcellularLocation>
        <location evidence="1">Cell outer membrane</location>
        <topology evidence="1">Lipid-anchor</topology>
    </subcellularLocation>
</comment>
<name>A0A450U293_9GAMM</name>
<keyword evidence="5 13" id="KW-0813">Transport</keyword>
<accession>A0A450U293</accession>
<dbReference type="CDD" id="cd16326">
    <property type="entry name" value="LolB"/>
    <property type="match status" value="1"/>
</dbReference>
<evidence type="ECO:0000256" key="3">
    <source>
        <dbReference type="ARBA" id="ARBA00011245"/>
    </source>
</evidence>
<dbReference type="EMBL" id="CAADFE010000115">
    <property type="protein sequence ID" value="VFJ77064.1"/>
    <property type="molecule type" value="Genomic_DNA"/>
</dbReference>
<comment type="function">
    <text evidence="13">Plays a critical role in the incorporation of lipoproteins in the outer membrane after they are released by the LolA protein.</text>
</comment>
<evidence type="ECO:0000256" key="4">
    <source>
        <dbReference type="ARBA" id="ARBA00016202"/>
    </source>
</evidence>
<keyword evidence="12 14" id="KW-0449">Lipoprotein</keyword>
<dbReference type="InterPro" id="IPR004565">
    <property type="entry name" value="OM_lipoprot_LolB"/>
</dbReference>
<keyword evidence="6" id="KW-0732">Signal</keyword>
<evidence type="ECO:0000256" key="10">
    <source>
        <dbReference type="ARBA" id="ARBA00023186"/>
    </source>
</evidence>
<comment type="subunit">
    <text evidence="3 13">Monomer.</text>
</comment>
<keyword evidence="10 13" id="KW-0143">Chaperone</keyword>
<sequence>MRGFVGLGRSLARPEYPSGRALLRWHFSLLILAILLAGCAISPEPRPVGVANPKAIWQERSRELAGLREWSCVGRIAIRTDDGAWSLGMRWRQQDDDYRIRFNAPFAMGAAEIVGNPDRVVLRTTDRGIFSAADPESLLFDAMGWRIPVSGLRSWILGIPEENEFIDKWEIDFSGRLEQLKQSGWEIDYLGYRRIGALELPVRLELENPRFRAHIRISSWVFPPT</sequence>
<evidence type="ECO:0000256" key="5">
    <source>
        <dbReference type="ARBA" id="ARBA00022448"/>
    </source>
</evidence>
<evidence type="ECO:0000256" key="13">
    <source>
        <dbReference type="HAMAP-Rule" id="MF_00233"/>
    </source>
</evidence>
<reference evidence="14" key="1">
    <citation type="submission" date="2019-02" db="EMBL/GenBank/DDBJ databases">
        <authorList>
            <person name="Gruber-Vodicka R. H."/>
            <person name="Seah K. B. B."/>
        </authorList>
    </citation>
    <scope>NUCLEOTIDE SEQUENCE</scope>
    <source>
        <strain evidence="14">BECK_BZ131</strain>
    </source>
</reference>
<dbReference type="GO" id="GO:0044874">
    <property type="term" value="P:lipoprotein localization to outer membrane"/>
    <property type="evidence" value="ECO:0007669"/>
    <property type="project" value="UniProtKB-UniRule"/>
</dbReference>
<organism evidence="14">
    <name type="scientific">Candidatus Kentrum sp. FW</name>
    <dbReference type="NCBI Taxonomy" id="2126338"/>
    <lineage>
        <taxon>Bacteria</taxon>
        <taxon>Pseudomonadati</taxon>
        <taxon>Pseudomonadota</taxon>
        <taxon>Gammaproteobacteria</taxon>
        <taxon>Candidatus Kentrum</taxon>
    </lineage>
</organism>
<dbReference type="Pfam" id="PF03550">
    <property type="entry name" value="LolB"/>
    <property type="match status" value="1"/>
</dbReference>
<keyword evidence="9" id="KW-0564">Palmitate</keyword>
<evidence type="ECO:0000256" key="7">
    <source>
        <dbReference type="ARBA" id="ARBA00022927"/>
    </source>
</evidence>
<evidence type="ECO:0000256" key="1">
    <source>
        <dbReference type="ARBA" id="ARBA00004459"/>
    </source>
</evidence>
<dbReference type="InterPro" id="IPR029046">
    <property type="entry name" value="LolA/LolB/LppX"/>
</dbReference>
<evidence type="ECO:0000256" key="12">
    <source>
        <dbReference type="ARBA" id="ARBA00023288"/>
    </source>
</evidence>
<keyword evidence="11 13" id="KW-0998">Cell outer membrane</keyword>
<gene>
    <name evidence="13" type="primary">lolB</name>
    <name evidence="14" type="ORF">BECKFW1821C_GA0114237_11153</name>
</gene>
<evidence type="ECO:0000256" key="9">
    <source>
        <dbReference type="ARBA" id="ARBA00023139"/>
    </source>
</evidence>
<keyword evidence="8 13" id="KW-0472">Membrane</keyword>
<dbReference type="SUPFAM" id="SSF89392">
    <property type="entry name" value="Prokaryotic lipoproteins and lipoprotein localization factors"/>
    <property type="match status" value="1"/>
</dbReference>
<protein>
    <recommendedName>
        <fullName evidence="4 13">Outer-membrane lipoprotein LolB</fullName>
    </recommendedName>
</protein>
<evidence type="ECO:0000256" key="8">
    <source>
        <dbReference type="ARBA" id="ARBA00023136"/>
    </source>
</evidence>